<keyword evidence="3" id="KW-1185">Reference proteome</keyword>
<proteinExistence type="predicted"/>
<feature type="region of interest" description="Disordered" evidence="1">
    <location>
        <begin position="345"/>
        <end position="365"/>
    </location>
</feature>
<feature type="compositionally biased region" description="Basic and acidic residues" evidence="1">
    <location>
        <begin position="215"/>
        <end position="225"/>
    </location>
</feature>
<dbReference type="AlphaFoldDB" id="A0AAD7I3J8"/>
<dbReference type="Proteomes" id="UP001215280">
    <property type="component" value="Unassembled WGS sequence"/>
</dbReference>
<evidence type="ECO:0000256" key="1">
    <source>
        <dbReference type="SAM" id="MobiDB-lite"/>
    </source>
</evidence>
<organism evidence="2 3">
    <name type="scientific">Mycena maculata</name>
    <dbReference type="NCBI Taxonomy" id="230809"/>
    <lineage>
        <taxon>Eukaryota</taxon>
        <taxon>Fungi</taxon>
        <taxon>Dikarya</taxon>
        <taxon>Basidiomycota</taxon>
        <taxon>Agaricomycotina</taxon>
        <taxon>Agaricomycetes</taxon>
        <taxon>Agaricomycetidae</taxon>
        <taxon>Agaricales</taxon>
        <taxon>Marasmiineae</taxon>
        <taxon>Mycenaceae</taxon>
        <taxon>Mycena</taxon>
    </lineage>
</organism>
<name>A0AAD7I3J8_9AGAR</name>
<evidence type="ECO:0000313" key="2">
    <source>
        <dbReference type="EMBL" id="KAJ7733060.1"/>
    </source>
</evidence>
<evidence type="ECO:0008006" key="4">
    <source>
        <dbReference type="Google" id="ProtNLM"/>
    </source>
</evidence>
<feature type="compositionally biased region" description="Acidic residues" evidence="1">
    <location>
        <begin position="167"/>
        <end position="177"/>
    </location>
</feature>
<sequence>MEKITHAYDTEMGQTGAGIERASDIDMNVTNTFTTKWDQIKDVCPWYFDMCNLIAQRPNLVPVGLGDSSTGISSGVIFPAHPAISEEGDGLTKKDDDDISMSGSIDWATTPEPDSLRHKRTFSEITSDGGDADLQDTELRGSDDNYTPSSPRPSESTPAAPTKKAGDDEDKGSDEVDEPKMKGKGKETHHTTTSAKPSKSTPAAPTTAKSSKKTKIVEISKSEERTRQKEIELTALRTRQAIKATEVKGQVVEKREERCLEAEKGKREERVAKLRMKELKMIQLRMASRGMTVASHSVHGTGSGFFGDVADTCSLSSGSHYAPSDGLPVYAECFDFHGNAVAGSSTGTPSAFGGPPVYNPDHEDERSLSFGAYLPLGSS</sequence>
<evidence type="ECO:0000313" key="3">
    <source>
        <dbReference type="Proteomes" id="UP001215280"/>
    </source>
</evidence>
<feature type="region of interest" description="Disordered" evidence="1">
    <location>
        <begin position="83"/>
        <end position="225"/>
    </location>
</feature>
<feature type="compositionally biased region" description="Low complexity" evidence="1">
    <location>
        <begin position="191"/>
        <end position="209"/>
    </location>
</feature>
<gene>
    <name evidence="2" type="ORF">DFH07DRAFT_968147</name>
</gene>
<dbReference type="EMBL" id="JARJLG010000170">
    <property type="protein sequence ID" value="KAJ7733060.1"/>
    <property type="molecule type" value="Genomic_DNA"/>
</dbReference>
<feature type="compositionally biased region" description="Basic and acidic residues" evidence="1">
    <location>
        <begin position="178"/>
        <end position="190"/>
    </location>
</feature>
<protein>
    <recommendedName>
        <fullName evidence="4">No apical meristem-associated C-terminal domain-containing protein</fullName>
    </recommendedName>
</protein>
<accession>A0AAD7I3J8</accession>
<reference evidence="2" key="1">
    <citation type="submission" date="2023-03" db="EMBL/GenBank/DDBJ databases">
        <title>Massive genome expansion in bonnet fungi (Mycena s.s.) driven by repeated elements and novel gene families across ecological guilds.</title>
        <authorList>
            <consortium name="Lawrence Berkeley National Laboratory"/>
            <person name="Harder C.B."/>
            <person name="Miyauchi S."/>
            <person name="Viragh M."/>
            <person name="Kuo A."/>
            <person name="Thoen E."/>
            <person name="Andreopoulos B."/>
            <person name="Lu D."/>
            <person name="Skrede I."/>
            <person name="Drula E."/>
            <person name="Henrissat B."/>
            <person name="Morin E."/>
            <person name="Kohler A."/>
            <person name="Barry K."/>
            <person name="LaButti K."/>
            <person name="Morin E."/>
            <person name="Salamov A."/>
            <person name="Lipzen A."/>
            <person name="Mereny Z."/>
            <person name="Hegedus B."/>
            <person name="Baldrian P."/>
            <person name="Stursova M."/>
            <person name="Weitz H."/>
            <person name="Taylor A."/>
            <person name="Grigoriev I.V."/>
            <person name="Nagy L.G."/>
            <person name="Martin F."/>
            <person name="Kauserud H."/>
        </authorList>
    </citation>
    <scope>NUCLEOTIDE SEQUENCE</scope>
    <source>
        <strain evidence="2">CBHHK188m</strain>
    </source>
</reference>
<comment type="caution">
    <text evidence="2">The sequence shown here is derived from an EMBL/GenBank/DDBJ whole genome shotgun (WGS) entry which is preliminary data.</text>
</comment>
<feature type="compositionally biased region" description="Low complexity" evidence="1">
    <location>
        <begin position="147"/>
        <end position="162"/>
    </location>
</feature>